<evidence type="ECO:0000256" key="2">
    <source>
        <dbReference type="ARBA" id="ARBA00023002"/>
    </source>
</evidence>
<dbReference type="Gene3D" id="2.30.110.10">
    <property type="entry name" value="Electron Transport, Fmn-binding Protein, Chain A"/>
    <property type="match status" value="1"/>
</dbReference>
<comment type="caution">
    <text evidence="4">The sequence shown here is derived from an EMBL/GenBank/DDBJ whole genome shotgun (WGS) entry which is preliminary data.</text>
</comment>
<dbReference type="EMBL" id="QUMO01000002">
    <property type="protein sequence ID" value="REF87854.1"/>
    <property type="molecule type" value="Genomic_DNA"/>
</dbReference>
<dbReference type="SUPFAM" id="SSF50475">
    <property type="entry name" value="FMN-binding split barrel"/>
    <property type="match status" value="1"/>
</dbReference>
<keyword evidence="2" id="KW-0560">Oxidoreductase</keyword>
<evidence type="ECO:0000313" key="4">
    <source>
        <dbReference type="EMBL" id="REF87854.1"/>
    </source>
</evidence>
<sequence length="170" mass="18870">MSGPTAALFQRLTQGVYVIGVAHLETRNAFTAAWVMQVSFDPLLLALSINPNHSSYRLLKEGRSFSVNVLKKHQLDLAEHYGRPRTDKLVSTDWTTDRSGLPILREALAWFACEVVNEHPAGDHMLVLGRMMDGKLLDSEAEPLLYRDTGSMDGAAFLYPTSWGSQAPKP</sequence>
<dbReference type="GO" id="GO:0042602">
    <property type="term" value="F:riboflavin reductase (NADPH) activity"/>
    <property type="evidence" value="ECO:0007669"/>
    <property type="project" value="TreeGrafter"/>
</dbReference>
<name>A0A3D9YYL6_9HYPH</name>
<dbReference type="InterPro" id="IPR012349">
    <property type="entry name" value="Split_barrel_FMN-bd"/>
</dbReference>
<dbReference type="AlphaFoldDB" id="A0A3D9YYL6"/>
<protein>
    <submittedName>
        <fullName evidence="4">Flavin reductase (DIM6/NTAB) family NADH-FMN oxidoreductase RutF</fullName>
    </submittedName>
</protein>
<comment type="similarity">
    <text evidence="1">Belongs to the non-flavoprotein flavin reductase family.</text>
</comment>
<dbReference type="Proteomes" id="UP000256900">
    <property type="component" value="Unassembled WGS sequence"/>
</dbReference>
<proteinExistence type="inferred from homology"/>
<dbReference type="InterPro" id="IPR050268">
    <property type="entry name" value="NADH-dep_flavin_reductase"/>
</dbReference>
<dbReference type="PANTHER" id="PTHR30466:SF11">
    <property type="entry name" value="FLAVIN-DEPENDENT MONOOXYGENASE, REDUCTASE SUBUNIT HSAB"/>
    <property type="match status" value="1"/>
</dbReference>
<accession>A0A3D9YYL6</accession>
<dbReference type="PANTHER" id="PTHR30466">
    <property type="entry name" value="FLAVIN REDUCTASE"/>
    <property type="match status" value="1"/>
</dbReference>
<keyword evidence="5" id="KW-1185">Reference proteome</keyword>
<evidence type="ECO:0000256" key="1">
    <source>
        <dbReference type="ARBA" id="ARBA00008898"/>
    </source>
</evidence>
<evidence type="ECO:0000259" key="3">
    <source>
        <dbReference type="SMART" id="SM00903"/>
    </source>
</evidence>
<dbReference type="RefSeq" id="WP_115836003.1">
    <property type="nucleotide sequence ID" value="NZ_CP025086.1"/>
</dbReference>
<evidence type="ECO:0000313" key="5">
    <source>
        <dbReference type="Proteomes" id="UP000256900"/>
    </source>
</evidence>
<dbReference type="SMART" id="SM00903">
    <property type="entry name" value="Flavin_Reduct"/>
    <property type="match status" value="1"/>
</dbReference>
<dbReference type="Pfam" id="PF01613">
    <property type="entry name" value="Flavin_Reduct"/>
    <property type="match status" value="1"/>
</dbReference>
<organism evidence="4 5">
    <name type="scientific">Methylovirgula ligni</name>
    <dbReference type="NCBI Taxonomy" id="569860"/>
    <lineage>
        <taxon>Bacteria</taxon>
        <taxon>Pseudomonadati</taxon>
        <taxon>Pseudomonadota</taxon>
        <taxon>Alphaproteobacteria</taxon>
        <taxon>Hyphomicrobiales</taxon>
        <taxon>Beijerinckiaceae</taxon>
        <taxon>Methylovirgula</taxon>
    </lineage>
</organism>
<dbReference type="GO" id="GO:0010181">
    <property type="term" value="F:FMN binding"/>
    <property type="evidence" value="ECO:0007669"/>
    <property type="project" value="InterPro"/>
</dbReference>
<dbReference type="InterPro" id="IPR002563">
    <property type="entry name" value="Flavin_Rdtase-like_dom"/>
</dbReference>
<gene>
    <name evidence="4" type="ORF">DES32_1486</name>
</gene>
<dbReference type="OrthoDB" id="9792858at2"/>
<reference evidence="4 5" key="1">
    <citation type="submission" date="2018-08" db="EMBL/GenBank/DDBJ databases">
        <title>Genomic Encyclopedia of Type Strains, Phase IV (KMG-IV): sequencing the most valuable type-strain genomes for metagenomic binning, comparative biology and taxonomic classification.</title>
        <authorList>
            <person name="Goeker M."/>
        </authorList>
    </citation>
    <scope>NUCLEOTIDE SEQUENCE [LARGE SCALE GENOMIC DNA]</scope>
    <source>
        <strain evidence="4 5">BW863</strain>
    </source>
</reference>
<feature type="domain" description="Flavin reductase like" evidence="3">
    <location>
        <begin position="9"/>
        <end position="153"/>
    </location>
</feature>